<dbReference type="PROSITE" id="PS50122">
    <property type="entry name" value="CHEB"/>
    <property type="match status" value="1"/>
</dbReference>
<feature type="active site" evidence="4">
    <location>
        <position position="154"/>
    </location>
</feature>
<accession>A0AAU8CZE6</accession>
<geneLocation type="plasmid" evidence="6">
    <name>pMk2240C</name>
</geneLocation>
<sequence>MDDGLISVRPGHQIDPDAAKHASWLCDNRCIITIGASAGGVEALQRLMKELSADIPAAVFIVLHVGATSHLADILDRAGPLPVVNAVSGAPIEIGRAYVAPPGAHLLLHDSHMMLRRGPRENLARPAIDPLFRSAACSYGSRVVGVVLTGSLSDGTAGLRAVKACGGTSVVQHPDDATVPDMVLSALRHVEIDHCVPLSGMAALLGKLAGEAAGETPEIPSGIRLEAAIAAQEHGTMKTEDRLGDLSVFVCPECHGPLWEIADGPMVRYRCHTGHAFTADVMMEAQSSEAEQILWSLLRAHQQRAELARRMAKRERLHKRHELAAQLSERAKEYKADAELVQQIIEKRHGGGSQVLETATTSGGNGID</sequence>
<organism evidence="6">
    <name type="scientific">Mesorhizobium sp. WSM2240</name>
    <dbReference type="NCBI Taxonomy" id="3228851"/>
    <lineage>
        <taxon>Bacteria</taxon>
        <taxon>Pseudomonadati</taxon>
        <taxon>Pseudomonadota</taxon>
        <taxon>Alphaproteobacteria</taxon>
        <taxon>Hyphomicrobiales</taxon>
        <taxon>Phyllobacteriaceae</taxon>
        <taxon>Mesorhizobium</taxon>
    </lineage>
</organism>
<dbReference type="GO" id="GO:0008984">
    <property type="term" value="F:protein-glutamate methylesterase activity"/>
    <property type="evidence" value="ECO:0007669"/>
    <property type="project" value="UniProtKB-EC"/>
</dbReference>
<dbReference type="AlphaFoldDB" id="A0AAU8CZE6"/>
<evidence type="ECO:0000256" key="3">
    <source>
        <dbReference type="ARBA" id="ARBA00048267"/>
    </source>
</evidence>
<feature type="domain" description="CheB-type methylesterase" evidence="5">
    <location>
        <begin position="25"/>
        <end position="205"/>
    </location>
</feature>
<evidence type="ECO:0000256" key="1">
    <source>
        <dbReference type="ARBA" id="ARBA00022801"/>
    </source>
</evidence>
<dbReference type="PANTHER" id="PTHR42872">
    <property type="entry name" value="PROTEIN-GLUTAMATE METHYLESTERASE/PROTEIN-GLUTAMINE GLUTAMINASE"/>
    <property type="match status" value="1"/>
</dbReference>
<evidence type="ECO:0000256" key="4">
    <source>
        <dbReference type="PROSITE-ProRule" id="PRU00050"/>
    </source>
</evidence>
<dbReference type="PANTHER" id="PTHR42872:SF6">
    <property type="entry name" value="PROTEIN-GLUTAMATE METHYLESTERASE_PROTEIN-GLUTAMINE GLUTAMINASE"/>
    <property type="match status" value="1"/>
</dbReference>
<gene>
    <name evidence="6" type="ORF">ABVK50_28560</name>
</gene>
<dbReference type="SUPFAM" id="SSF52738">
    <property type="entry name" value="Methylesterase CheB, C-terminal domain"/>
    <property type="match status" value="1"/>
</dbReference>
<keyword evidence="1 4" id="KW-0378">Hydrolase</keyword>
<feature type="active site" evidence="4">
    <location>
        <position position="37"/>
    </location>
</feature>
<dbReference type="EMBL" id="CP159254">
    <property type="protein sequence ID" value="XCG51899.1"/>
    <property type="molecule type" value="Genomic_DNA"/>
</dbReference>
<dbReference type="InterPro" id="IPR011247">
    <property type="entry name" value="Chemotax_prot-Glu_Me-esterase"/>
</dbReference>
<protein>
    <recommendedName>
        <fullName evidence="2">protein-glutamate methylesterase</fullName>
        <ecNumber evidence="2">3.1.1.61</ecNumber>
    </recommendedName>
</protein>
<keyword evidence="4" id="KW-0145">Chemotaxis</keyword>
<dbReference type="RefSeq" id="WP_353646081.1">
    <property type="nucleotide sequence ID" value="NZ_CP159254.1"/>
</dbReference>
<dbReference type="GO" id="GO:0005737">
    <property type="term" value="C:cytoplasm"/>
    <property type="evidence" value="ECO:0007669"/>
    <property type="project" value="InterPro"/>
</dbReference>
<name>A0AAU8CZE6_9HYPH</name>
<dbReference type="Pfam" id="PF01339">
    <property type="entry name" value="CheB_methylest"/>
    <property type="match status" value="1"/>
</dbReference>
<dbReference type="PIRSF" id="PIRSF036461">
    <property type="entry name" value="Chmtx_methlestr"/>
    <property type="match status" value="1"/>
</dbReference>
<feature type="active site" evidence="4">
    <location>
        <position position="64"/>
    </location>
</feature>
<dbReference type="CDD" id="cd16433">
    <property type="entry name" value="CheB"/>
    <property type="match status" value="1"/>
</dbReference>
<comment type="catalytic activity">
    <reaction evidence="3">
        <text>[protein]-L-glutamate 5-O-methyl ester + H2O = L-glutamyl-[protein] + methanol + H(+)</text>
        <dbReference type="Rhea" id="RHEA:23236"/>
        <dbReference type="Rhea" id="RHEA-COMP:10208"/>
        <dbReference type="Rhea" id="RHEA-COMP:10311"/>
        <dbReference type="ChEBI" id="CHEBI:15377"/>
        <dbReference type="ChEBI" id="CHEBI:15378"/>
        <dbReference type="ChEBI" id="CHEBI:17790"/>
        <dbReference type="ChEBI" id="CHEBI:29973"/>
        <dbReference type="ChEBI" id="CHEBI:82795"/>
        <dbReference type="EC" id="3.1.1.61"/>
    </reaction>
</comment>
<keyword evidence="6" id="KW-0614">Plasmid</keyword>
<dbReference type="GO" id="GO:0000156">
    <property type="term" value="F:phosphorelay response regulator activity"/>
    <property type="evidence" value="ECO:0007669"/>
    <property type="project" value="InterPro"/>
</dbReference>
<dbReference type="InterPro" id="IPR035909">
    <property type="entry name" value="CheB_C"/>
</dbReference>
<dbReference type="GO" id="GO:0006935">
    <property type="term" value="P:chemotaxis"/>
    <property type="evidence" value="ECO:0007669"/>
    <property type="project" value="UniProtKB-UniRule"/>
</dbReference>
<evidence type="ECO:0000259" key="5">
    <source>
        <dbReference type="PROSITE" id="PS50122"/>
    </source>
</evidence>
<evidence type="ECO:0000313" key="6">
    <source>
        <dbReference type="EMBL" id="XCG51899.1"/>
    </source>
</evidence>
<proteinExistence type="predicted"/>
<evidence type="ECO:0000256" key="2">
    <source>
        <dbReference type="ARBA" id="ARBA00039140"/>
    </source>
</evidence>
<reference evidence="6" key="1">
    <citation type="submission" date="2024-06" db="EMBL/GenBank/DDBJ databases">
        <title>Mesorhizobium karijinii sp. nov., a symbiont of the iconic Swainsona formosa from arid Australia.</title>
        <authorList>
            <person name="Hill Y.J."/>
            <person name="Watkin E.L.J."/>
            <person name="O'Hara G.W."/>
            <person name="Terpolilli J."/>
            <person name="Tye M.L."/>
            <person name="Kohlmeier M.G."/>
        </authorList>
    </citation>
    <scope>NUCLEOTIDE SEQUENCE</scope>
    <source>
        <strain evidence="6">WSM2240</strain>
        <plasmid evidence="6">pMk2240C</plasmid>
    </source>
</reference>
<dbReference type="InterPro" id="IPR000673">
    <property type="entry name" value="Sig_transdc_resp-reg_Me-estase"/>
</dbReference>
<dbReference type="Gene3D" id="3.40.50.180">
    <property type="entry name" value="Methylesterase CheB, C-terminal domain"/>
    <property type="match status" value="1"/>
</dbReference>
<dbReference type="EC" id="3.1.1.61" evidence="2"/>